<proteinExistence type="inferred from homology"/>
<dbReference type="EMBL" id="CP036267">
    <property type="protein sequence ID" value="QDT33480.1"/>
    <property type="molecule type" value="Genomic_DNA"/>
</dbReference>
<name>A0A517QPA3_9PLAN</name>
<dbReference type="EC" id="3.5.4.33" evidence="8"/>
<dbReference type="CDD" id="cd01285">
    <property type="entry name" value="nucleoside_deaminase"/>
    <property type="match status" value="1"/>
</dbReference>
<dbReference type="PROSITE" id="PS51747">
    <property type="entry name" value="CYT_DCMP_DEAMINASES_2"/>
    <property type="match status" value="1"/>
</dbReference>
<evidence type="ECO:0000256" key="6">
    <source>
        <dbReference type="ARBA" id="ARBA00022833"/>
    </source>
</evidence>
<dbReference type="SUPFAM" id="SSF53927">
    <property type="entry name" value="Cytidine deaminase-like"/>
    <property type="match status" value="1"/>
</dbReference>
<comment type="catalytic activity">
    <reaction evidence="7 8">
        <text>adenosine(34) in tRNA + H2O + H(+) = inosine(34) in tRNA + NH4(+)</text>
        <dbReference type="Rhea" id="RHEA:43168"/>
        <dbReference type="Rhea" id="RHEA-COMP:10373"/>
        <dbReference type="Rhea" id="RHEA-COMP:10374"/>
        <dbReference type="ChEBI" id="CHEBI:15377"/>
        <dbReference type="ChEBI" id="CHEBI:15378"/>
        <dbReference type="ChEBI" id="CHEBI:28938"/>
        <dbReference type="ChEBI" id="CHEBI:74411"/>
        <dbReference type="ChEBI" id="CHEBI:82852"/>
        <dbReference type="EC" id="3.5.4.33"/>
    </reaction>
</comment>
<dbReference type="Proteomes" id="UP000315724">
    <property type="component" value="Chromosome"/>
</dbReference>
<accession>A0A517QPA3</accession>
<dbReference type="NCBIfam" id="NF008113">
    <property type="entry name" value="PRK10860.1"/>
    <property type="match status" value="1"/>
</dbReference>
<sequence>MISYRTRMGRQVRFQCILFAWCLPQVSHVPDFEDSDDLESLIPDAVRCYLENPPPLTIGTLMFEPTITLQQIHEYWMMHAIDQAQRAFEQDEVPVGAVVVHEDRVIGEGYNQRESLNDPTAHAEMIAITQAAEELKSWRLLNCTLYVTLEPCPMCAGAIVQSRIPRLVYGTMDPKGGACNSLYQITDDARLNHRVNVTADVHQLECQTLLKEFFAIQRAKGKK</sequence>
<evidence type="ECO:0000256" key="8">
    <source>
        <dbReference type="HAMAP-Rule" id="MF_00972"/>
    </source>
</evidence>
<feature type="active site" description="Proton donor" evidence="8">
    <location>
        <position position="124"/>
    </location>
</feature>
<feature type="domain" description="CMP/dCMP-type deaminase" evidence="9">
    <location>
        <begin position="71"/>
        <end position="198"/>
    </location>
</feature>
<evidence type="ECO:0000256" key="2">
    <source>
        <dbReference type="ARBA" id="ARBA00011738"/>
    </source>
</evidence>
<reference evidence="10 11" key="1">
    <citation type="submission" date="2019-02" db="EMBL/GenBank/DDBJ databases">
        <title>Deep-cultivation of Planctomycetes and their phenomic and genomic characterization uncovers novel biology.</title>
        <authorList>
            <person name="Wiegand S."/>
            <person name="Jogler M."/>
            <person name="Boedeker C."/>
            <person name="Pinto D."/>
            <person name="Vollmers J."/>
            <person name="Rivas-Marin E."/>
            <person name="Kohn T."/>
            <person name="Peeters S.H."/>
            <person name="Heuer A."/>
            <person name="Rast P."/>
            <person name="Oberbeckmann S."/>
            <person name="Bunk B."/>
            <person name="Jeske O."/>
            <person name="Meyerdierks A."/>
            <person name="Storesund J.E."/>
            <person name="Kallscheuer N."/>
            <person name="Luecker S."/>
            <person name="Lage O.M."/>
            <person name="Pohl T."/>
            <person name="Merkel B.J."/>
            <person name="Hornburger P."/>
            <person name="Mueller R.-W."/>
            <person name="Bruemmer F."/>
            <person name="Labrenz M."/>
            <person name="Spormann A.M."/>
            <person name="Op den Camp H."/>
            <person name="Overmann J."/>
            <person name="Amann R."/>
            <person name="Jetten M.S.M."/>
            <person name="Mascher T."/>
            <person name="Medema M.H."/>
            <person name="Devos D.P."/>
            <person name="Kaster A.-K."/>
            <person name="Ovreas L."/>
            <person name="Rohde M."/>
            <person name="Galperin M.Y."/>
            <person name="Jogler C."/>
        </authorList>
    </citation>
    <scope>NUCLEOTIDE SEQUENCE [LARGE SCALE GENOMIC DNA]</scope>
    <source>
        <strain evidence="10 11">Mal48</strain>
    </source>
</reference>
<dbReference type="Gene3D" id="3.40.140.10">
    <property type="entry name" value="Cytidine Deaminase, domain 2"/>
    <property type="match status" value="1"/>
</dbReference>
<evidence type="ECO:0000256" key="5">
    <source>
        <dbReference type="ARBA" id="ARBA00022801"/>
    </source>
</evidence>
<dbReference type="GO" id="GO:0008270">
    <property type="term" value="F:zinc ion binding"/>
    <property type="evidence" value="ECO:0007669"/>
    <property type="project" value="UniProtKB-UniRule"/>
</dbReference>
<dbReference type="PANTHER" id="PTHR11079">
    <property type="entry name" value="CYTOSINE DEAMINASE FAMILY MEMBER"/>
    <property type="match status" value="1"/>
</dbReference>
<comment type="cofactor">
    <cofactor evidence="8">
        <name>Zn(2+)</name>
        <dbReference type="ChEBI" id="CHEBI:29105"/>
    </cofactor>
    <text evidence="8">Binds 1 zinc ion per subunit.</text>
</comment>
<dbReference type="InterPro" id="IPR016193">
    <property type="entry name" value="Cytidine_deaminase-like"/>
</dbReference>
<dbReference type="FunFam" id="3.40.140.10:FF:000005">
    <property type="entry name" value="tRNA-specific adenosine deaminase"/>
    <property type="match status" value="1"/>
</dbReference>
<dbReference type="PANTHER" id="PTHR11079:SF202">
    <property type="entry name" value="TRNA-SPECIFIC ADENOSINE DEAMINASE"/>
    <property type="match status" value="1"/>
</dbReference>
<comment type="similarity">
    <text evidence="1">Belongs to the cytidine and deoxycytidylate deaminase family. ADAT2 subfamily.</text>
</comment>
<evidence type="ECO:0000259" key="9">
    <source>
        <dbReference type="PROSITE" id="PS51747"/>
    </source>
</evidence>
<dbReference type="Pfam" id="PF14437">
    <property type="entry name" value="MafB19-deam"/>
    <property type="match status" value="1"/>
</dbReference>
<dbReference type="InterPro" id="IPR028883">
    <property type="entry name" value="tRNA_aden_deaminase"/>
</dbReference>
<keyword evidence="4 8" id="KW-0479">Metal-binding</keyword>
<feature type="binding site" evidence="8">
    <location>
        <position position="152"/>
    </location>
    <ligand>
        <name>Zn(2+)</name>
        <dbReference type="ChEBI" id="CHEBI:29105"/>
        <note>catalytic</note>
    </ligand>
</feature>
<evidence type="ECO:0000256" key="3">
    <source>
        <dbReference type="ARBA" id="ARBA00022694"/>
    </source>
</evidence>
<protein>
    <recommendedName>
        <fullName evidence="8">tRNA-specific adenosine deaminase</fullName>
        <ecNumber evidence="8">3.5.4.33</ecNumber>
    </recommendedName>
</protein>
<keyword evidence="3 8" id="KW-0819">tRNA processing</keyword>
<evidence type="ECO:0000256" key="4">
    <source>
        <dbReference type="ARBA" id="ARBA00022723"/>
    </source>
</evidence>
<dbReference type="InterPro" id="IPR002125">
    <property type="entry name" value="CMP_dCMP_dom"/>
</dbReference>
<comment type="subunit">
    <text evidence="2 8">Homodimer.</text>
</comment>
<dbReference type="HAMAP" id="MF_00972">
    <property type="entry name" value="tRNA_aden_deaminase"/>
    <property type="match status" value="1"/>
</dbReference>
<organism evidence="10 11">
    <name type="scientific">Thalassoglobus polymorphus</name>
    <dbReference type="NCBI Taxonomy" id="2527994"/>
    <lineage>
        <taxon>Bacteria</taxon>
        <taxon>Pseudomonadati</taxon>
        <taxon>Planctomycetota</taxon>
        <taxon>Planctomycetia</taxon>
        <taxon>Planctomycetales</taxon>
        <taxon>Planctomycetaceae</taxon>
        <taxon>Thalassoglobus</taxon>
    </lineage>
</organism>
<evidence type="ECO:0000256" key="1">
    <source>
        <dbReference type="ARBA" id="ARBA00010669"/>
    </source>
</evidence>
<evidence type="ECO:0000256" key="7">
    <source>
        <dbReference type="ARBA" id="ARBA00048045"/>
    </source>
</evidence>
<dbReference type="InterPro" id="IPR058535">
    <property type="entry name" value="MafB19-deam"/>
</dbReference>
<keyword evidence="11" id="KW-1185">Reference proteome</keyword>
<keyword evidence="5 8" id="KW-0378">Hydrolase</keyword>
<gene>
    <name evidence="8 10" type="primary">tadA</name>
    <name evidence="10" type="ORF">Mal48_27330</name>
</gene>
<dbReference type="PROSITE" id="PS00903">
    <property type="entry name" value="CYT_DCMP_DEAMINASES_1"/>
    <property type="match status" value="1"/>
</dbReference>
<dbReference type="GO" id="GO:0002100">
    <property type="term" value="P:tRNA wobble adenosine to inosine editing"/>
    <property type="evidence" value="ECO:0007669"/>
    <property type="project" value="UniProtKB-UniRule"/>
</dbReference>
<comment type="function">
    <text evidence="8">Catalyzes the deamination of adenosine to inosine at the wobble position 34 of tRNA(Arg2).</text>
</comment>
<keyword evidence="6 8" id="KW-0862">Zinc</keyword>
<dbReference type="KEGG" id="tpol:Mal48_27330"/>
<evidence type="ECO:0000313" key="10">
    <source>
        <dbReference type="EMBL" id="QDT33480.1"/>
    </source>
</evidence>
<dbReference type="InterPro" id="IPR016192">
    <property type="entry name" value="APOBEC/CMP_deaminase_Zn-bd"/>
</dbReference>
<dbReference type="GO" id="GO:0052717">
    <property type="term" value="F:tRNA-specific adenosine-34 deaminase activity"/>
    <property type="evidence" value="ECO:0007669"/>
    <property type="project" value="UniProtKB-UniRule"/>
</dbReference>
<evidence type="ECO:0000313" key="11">
    <source>
        <dbReference type="Proteomes" id="UP000315724"/>
    </source>
</evidence>
<feature type="binding site" evidence="8">
    <location>
        <position position="155"/>
    </location>
    <ligand>
        <name>Zn(2+)</name>
        <dbReference type="ChEBI" id="CHEBI:29105"/>
        <note>catalytic</note>
    </ligand>
</feature>
<feature type="binding site" evidence="8">
    <location>
        <position position="122"/>
    </location>
    <ligand>
        <name>Zn(2+)</name>
        <dbReference type="ChEBI" id="CHEBI:29105"/>
        <note>catalytic</note>
    </ligand>
</feature>
<dbReference type="AlphaFoldDB" id="A0A517QPA3"/>